<evidence type="ECO:0000313" key="1">
    <source>
        <dbReference type="EMBL" id="ALG75162.1"/>
    </source>
</evidence>
<reference evidence="2" key="1">
    <citation type="submission" date="2015-08" db="EMBL/GenBank/DDBJ databases">
        <title>Complete Genome Sequence of Azospirillum thiophilum BV-S.</title>
        <authorList>
            <person name="Fomenkov A."/>
            <person name="Vincze T."/>
            <person name="Grabovich M."/>
            <person name="Dubinina G."/>
            <person name="Orlova M."/>
            <person name="Belousova E."/>
            <person name="Roberts R.J."/>
        </authorList>
    </citation>
    <scope>NUCLEOTIDE SEQUENCE [LARGE SCALE GENOMIC DNA]</scope>
    <source>
        <strain evidence="2">BV-S</strain>
    </source>
</reference>
<reference evidence="1 2" key="2">
    <citation type="journal article" date="2016" name="Genome Announc.">
        <title>Complete Genome Sequence of a Strain of Azospirillum thiophilum Isolated from a Sulfide Spring.</title>
        <authorList>
            <person name="Fomenkov A."/>
            <person name="Vincze T."/>
            <person name="Grabovich M."/>
            <person name="Anton B.P."/>
            <person name="Dubinina G."/>
            <person name="Orlova M."/>
            <person name="Belousova E."/>
            <person name="Roberts R.J."/>
        </authorList>
    </citation>
    <scope>NUCLEOTIDE SEQUENCE [LARGE SCALE GENOMIC DNA]</scope>
    <source>
        <strain evidence="1 2">BV-S</strain>
    </source>
</reference>
<accession>A0AAC8W533</accession>
<proteinExistence type="predicted"/>
<sequence>MDDAAARLLAFRYMASTDRRAADVYRWCRRLLGHRDRARDCNALWSDAFDLLVVLIADSETFAAGIARRVAVAERAAAKFDQDRERGVA</sequence>
<organism evidence="1 2">
    <name type="scientific">Azospirillum thiophilum</name>
    <dbReference type="NCBI Taxonomy" id="528244"/>
    <lineage>
        <taxon>Bacteria</taxon>
        <taxon>Pseudomonadati</taxon>
        <taxon>Pseudomonadota</taxon>
        <taxon>Alphaproteobacteria</taxon>
        <taxon>Rhodospirillales</taxon>
        <taxon>Azospirillaceae</taxon>
        <taxon>Azospirillum</taxon>
    </lineage>
</organism>
<name>A0AAC8W533_9PROT</name>
<gene>
    <name evidence="1" type="ORF">AL072_29940</name>
</gene>
<evidence type="ECO:0000313" key="2">
    <source>
        <dbReference type="Proteomes" id="UP000069935"/>
    </source>
</evidence>
<dbReference type="KEGG" id="ati:AL072_29940"/>
<protein>
    <submittedName>
        <fullName evidence="1">Uncharacterized protein</fullName>
    </submittedName>
</protein>
<dbReference type="AlphaFoldDB" id="A0AAC8W533"/>
<dbReference type="RefSeq" id="WP_045585111.1">
    <property type="nucleotide sequence ID" value="NZ_CP012406.1"/>
</dbReference>
<keyword evidence="2" id="KW-1185">Reference proteome</keyword>
<dbReference type="EMBL" id="CP012406">
    <property type="protein sequence ID" value="ALG75162.1"/>
    <property type="molecule type" value="Genomic_DNA"/>
</dbReference>
<dbReference type="Proteomes" id="UP000069935">
    <property type="component" value="Chromosome 6"/>
</dbReference>